<dbReference type="Proteomes" id="UP000737018">
    <property type="component" value="Unassembled WGS sequence"/>
</dbReference>
<feature type="region of interest" description="Disordered" evidence="1">
    <location>
        <begin position="42"/>
        <end position="91"/>
    </location>
</feature>
<evidence type="ECO:0000313" key="2">
    <source>
        <dbReference type="EMBL" id="KAF3952544.1"/>
    </source>
</evidence>
<organism evidence="2 3">
    <name type="scientific">Castanea mollissima</name>
    <name type="common">Chinese chestnut</name>
    <dbReference type="NCBI Taxonomy" id="60419"/>
    <lineage>
        <taxon>Eukaryota</taxon>
        <taxon>Viridiplantae</taxon>
        <taxon>Streptophyta</taxon>
        <taxon>Embryophyta</taxon>
        <taxon>Tracheophyta</taxon>
        <taxon>Spermatophyta</taxon>
        <taxon>Magnoliopsida</taxon>
        <taxon>eudicotyledons</taxon>
        <taxon>Gunneridae</taxon>
        <taxon>Pentapetalae</taxon>
        <taxon>rosids</taxon>
        <taxon>fabids</taxon>
        <taxon>Fagales</taxon>
        <taxon>Fagaceae</taxon>
        <taxon>Castanea</taxon>
    </lineage>
</organism>
<reference evidence="2" key="1">
    <citation type="submission" date="2020-03" db="EMBL/GenBank/DDBJ databases">
        <title>Castanea mollissima Vanexum genome sequencing.</title>
        <authorList>
            <person name="Staton M."/>
        </authorList>
    </citation>
    <scope>NUCLEOTIDE SEQUENCE</scope>
    <source>
        <tissue evidence="2">Leaf</tissue>
    </source>
</reference>
<dbReference type="EMBL" id="JRKL02004463">
    <property type="protein sequence ID" value="KAF3952544.1"/>
    <property type="molecule type" value="Genomic_DNA"/>
</dbReference>
<proteinExistence type="predicted"/>
<evidence type="ECO:0000256" key="1">
    <source>
        <dbReference type="SAM" id="MobiDB-lite"/>
    </source>
</evidence>
<keyword evidence="3" id="KW-1185">Reference proteome</keyword>
<protein>
    <submittedName>
        <fullName evidence="2">Uncharacterized protein</fullName>
    </submittedName>
</protein>
<sequence length="213" mass="24276">MLPSLPLPFNQPPPPFPGFFPSPFPSSFGFFPFHSICPPHSSSLNTPPPSDLPLQPSLWPRPTTTISPTPLPNKLPPPNTDLKPSPQGKGGSKGYFRINSKTFSFSFDCGRADSYAIHESRRNIKSSIWMGRKGLEWILSCFADICDWVPGKDYLCKRHRENNKFFEFRGRSNKAGIFVEIAVYYDWWSSSWLGYGTCELKPVWVVLVYKRIR</sequence>
<accession>A0A8J4VK58</accession>
<comment type="caution">
    <text evidence="2">The sequence shown here is derived from an EMBL/GenBank/DDBJ whole genome shotgun (WGS) entry which is preliminary data.</text>
</comment>
<evidence type="ECO:0000313" key="3">
    <source>
        <dbReference type="Proteomes" id="UP000737018"/>
    </source>
</evidence>
<dbReference type="AlphaFoldDB" id="A0A8J4VK58"/>
<name>A0A8J4VK58_9ROSI</name>
<feature type="compositionally biased region" description="Pro residues" evidence="1">
    <location>
        <begin position="69"/>
        <end position="79"/>
    </location>
</feature>
<gene>
    <name evidence="2" type="ORF">CMV_021914</name>
</gene>